<proteinExistence type="predicted"/>
<evidence type="ECO:0000313" key="1">
    <source>
        <dbReference type="EMBL" id="SMC76928.1"/>
    </source>
</evidence>
<organism evidence="1 2">
    <name type="scientific">Sporomusa malonica</name>
    <dbReference type="NCBI Taxonomy" id="112901"/>
    <lineage>
        <taxon>Bacteria</taxon>
        <taxon>Bacillati</taxon>
        <taxon>Bacillota</taxon>
        <taxon>Negativicutes</taxon>
        <taxon>Selenomonadales</taxon>
        <taxon>Sporomusaceae</taxon>
        <taxon>Sporomusa</taxon>
    </lineage>
</organism>
<evidence type="ECO:0008006" key="3">
    <source>
        <dbReference type="Google" id="ProtNLM"/>
    </source>
</evidence>
<evidence type="ECO:0000313" key="2">
    <source>
        <dbReference type="Proteomes" id="UP000192738"/>
    </source>
</evidence>
<protein>
    <recommendedName>
        <fullName evidence="3">Ferritin-like domain-containing protein</fullName>
    </recommendedName>
</protein>
<reference evidence="1 2" key="1">
    <citation type="submission" date="2017-04" db="EMBL/GenBank/DDBJ databases">
        <authorList>
            <person name="Afonso C.L."/>
            <person name="Miller P.J."/>
            <person name="Scott M.A."/>
            <person name="Spackman E."/>
            <person name="Goraichik I."/>
            <person name="Dimitrov K.M."/>
            <person name="Suarez D.L."/>
            <person name="Swayne D.E."/>
        </authorList>
    </citation>
    <scope>NUCLEOTIDE SEQUENCE [LARGE SCALE GENOMIC DNA]</scope>
    <source>
        <strain evidence="1 2">DSM 5090</strain>
    </source>
</reference>
<dbReference type="OrthoDB" id="1683846at2"/>
<dbReference type="EMBL" id="FWXI01000008">
    <property type="protein sequence ID" value="SMC76928.1"/>
    <property type="molecule type" value="Genomic_DNA"/>
</dbReference>
<sequence length="155" mass="18051">MRKVFSRRSLAVDPAHMITLHQEAIEQLELMHTATEAAEQASDGVRDALNTIAENHWEEYTDIIHMISMHDEHFATVMKKHGFTMRDNESADNERQFYGSRLLLLALLLGLIRRHRRFAYFYGLRSNPMGDYIKESIAMEREHVAVMIGMVQNMM</sequence>
<keyword evidence="2" id="KW-1185">Reference proteome</keyword>
<accession>A0A1W2BWN5</accession>
<gene>
    <name evidence="1" type="ORF">SAMN04488500_108200</name>
</gene>
<name>A0A1W2BWN5_9FIRM</name>
<dbReference type="STRING" id="112901.SAMN04488500_108200"/>
<dbReference type="AlphaFoldDB" id="A0A1W2BWN5"/>
<dbReference type="Proteomes" id="UP000192738">
    <property type="component" value="Unassembled WGS sequence"/>
</dbReference>